<gene>
    <name evidence="3" type="ORF">BESB_061180</name>
</gene>
<feature type="region of interest" description="Disordered" evidence="2">
    <location>
        <begin position="849"/>
        <end position="873"/>
    </location>
</feature>
<dbReference type="Proteomes" id="UP000224006">
    <property type="component" value="Chromosome V"/>
</dbReference>
<feature type="region of interest" description="Disordered" evidence="2">
    <location>
        <begin position="665"/>
        <end position="685"/>
    </location>
</feature>
<dbReference type="GeneID" id="40311046"/>
<reference evidence="3 4" key="1">
    <citation type="submission" date="2017-09" db="EMBL/GenBank/DDBJ databases">
        <title>Genome sequencing of Besnoitia besnoiti strain Bb-Ger1.</title>
        <authorList>
            <person name="Schares G."/>
            <person name="Venepally P."/>
            <person name="Lorenzi H.A."/>
        </authorList>
    </citation>
    <scope>NUCLEOTIDE SEQUENCE [LARGE SCALE GENOMIC DNA]</scope>
    <source>
        <strain evidence="3 4">Bb-Ger1</strain>
    </source>
</reference>
<evidence type="ECO:0000256" key="1">
    <source>
        <dbReference type="SAM" id="Coils"/>
    </source>
</evidence>
<name>A0A2A9MG28_BESBE</name>
<protein>
    <submittedName>
        <fullName evidence="3">Uncharacterized protein</fullName>
    </submittedName>
</protein>
<feature type="coiled-coil region" evidence="1">
    <location>
        <begin position="768"/>
        <end position="845"/>
    </location>
</feature>
<dbReference type="AlphaFoldDB" id="A0A2A9MG28"/>
<dbReference type="EMBL" id="NWUJ01000005">
    <property type="protein sequence ID" value="PFH35231.1"/>
    <property type="molecule type" value="Genomic_DNA"/>
</dbReference>
<dbReference type="OrthoDB" id="330270at2759"/>
<feature type="coiled-coil region" evidence="1">
    <location>
        <begin position="389"/>
        <end position="416"/>
    </location>
</feature>
<keyword evidence="1" id="KW-0175">Coiled coil</keyword>
<feature type="region of interest" description="Disordered" evidence="2">
    <location>
        <begin position="204"/>
        <end position="226"/>
    </location>
</feature>
<dbReference type="RefSeq" id="XP_029219240.1">
    <property type="nucleotide sequence ID" value="XM_029364532.1"/>
</dbReference>
<organism evidence="3 4">
    <name type="scientific">Besnoitia besnoiti</name>
    <name type="common">Apicomplexan protozoan</name>
    <dbReference type="NCBI Taxonomy" id="94643"/>
    <lineage>
        <taxon>Eukaryota</taxon>
        <taxon>Sar</taxon>
        <taxon>Alveolata</taxon>
        <taxon>Apicomplexa</taxon>
        <taxon>Conoidasida</taxon>
        <taxon>Coccidia</taxon>
        <taxon>Eucoccidiorida</taxon>
        <taxon>Eimeriorina</taxon>
        <taxon>Sarcocystidae</taxon>
        <taxon>Besnoitia</taxon>
    </lineage>
</organism>
<keyword evidence="4" id="KW-1185">Reference proteome</keyword>
<dbReference type="KEGG" id="bbes:BESB_061180"/>
<evidence type="ECO:0000313" key="4">
    <source>
        <dbReference type="Proteomes" id="UP000224006"/>
    </source>
</evidence>
<feature type="compositionally biased region" description="Basic and acidic residues" evidence="2">
    <location>
        <begin position="849"/>
        <end position="859"/>
    </location>
</feature>
<evidence type="ECO:0000313" key="3">
    <source>
        <dbReference type="EMBL" id="PFH35231.1"/>
    </source>
</evidence>
<feature type="region of interest" description="Disordered" evidence="2">
    <location>
        <begin position="925"/>
        <end position="979"/>
    </location>
</feature>
<proteinExistence type="predicted"/>
<dbReference type="VEuPathDB" id="ToxoDB:BESB_061180"/>
<accession>A0A2A9MG28</accession>
<sequence length="1071" mass="119142">MGSTPGECCKCIFSLKSILGVQNFTGCFILASECETTFGNSRVPENLEKEALHTHSENQRSAYACSPAAVSLSSTELCKLTCDVYDAVREGEHVTELSSKMKAYSPLCWECTHVRRELENGYSPPEPANHGNAAVSHVRCQALDNTVNGRTERQKRCSSVRSRSCEVCETRHLRHGGLPLGTWPLATNKFQRDVRKDLDHAVGPTEDLQRKQQQRRTPPVDPNPQEREAIAPFVCASSTVNQSSSSLNAGQRPPPRGHPLPQAVHQQQSDIVPTQRDTEQGGRTDTLQLCVECSPPREATMVLGKTPPVGTCNAVSALQRGPPSLMQEEGLTEDLDMDSAPCFTAENRSLRALFRDTEAQLRQRKRELGVQGQDHWVREALNASEEQVIAKLNSRLTETLLKLREAEERAECIQMQHESKIKALEASVRRAPVCIDRETQTVPPMSSWYPFKEFSELHSEAVAALSHDITLRLSELKQEKNDKTSEFSRLLDEKALQVGSLSAEMAASFERHVTEKKNLLARLATQNLQLRAQKESIRRLTLSLEASNVASEEALKVRDQLVEKQRQSKVDLHRKVRYLEQQLRVRSEQLKETVKSLDVLQRSVRAASLRSPPSALSTEAASVDSDAPAPLLEIPDEFLRIHASPRHTTSPGRSNNTRRLTLEGETRASGTWSGECMRAAGSDGGNELNPQTLSLSERICSLTAALLAKAHAFSVVETRASDLQNDVCDLRARVHQLSAMHEHEERNCRDRAKETVLRERVQFLERHVEVLKHENHTVAEKLRQLELAEAKLQDECEILRQERLKWIHRLDMVHQDHIARSARERKQHETLLEALKHHVDRLNASAFASERKETARVHGGDSPPDPDQSHISGFRGIVRGESASTTLAEDDGLPGDEPPLVEAIQELTEVARLIAASVTMVEAPKGAVDNPQTQGAPRGAAASPEDTLEPASRSVNVKIPWPPSSGPRESLTSWTEGCPTLGPCSDSNHTGDLREMSSSAEVAAAVGPVIHQLCELFLSVGRRLFIAERRASFSQFLGTLCYKQWQLQSSREAEGVRDRNLLRQQLQALQI</sequence>
<feature type="region of interest" description="Disordered" evidence="2">
    <location>
        <begin position="240"/>
        <end position="283"/>
    </location>
</feature>
<comment type="caution">
    <text evidence="3">The sequence shown here is derived from an EMBL/GenBank/DDBJ whole genome shotgun (WGS) entry which is preliminary data.</text>
</comment>
<evidence type="ECO:0000256" key="2">
    <source>
        <dbReference type="SAM" id="MobiDB-lite"/>
    </source>
</evidence>